<name>K2GTK1_9BACT</name>
<dbReference type="PRINTS" id="PR00625">
    <property type="entry name" value="JDOMAIN"/>
</dbReference>
<dbReference type="SUPFAM" id="SSF49493">
    <property type="entry name" value="HSP40/DnaJ peptide-binding domain"/>
    <property type="match status" value="1"/>
</dbReference>
<dbReference type="GO" id="GO:0042026">
    <property type="term" value="P:protein refolding"/>
    <property type="evidence" value="ECO:0007669"/>
    <property type="project" value="TreeGrafter"/>
</dbReference>
<dbReference type="SUPFAM" id="SSF46565">
    <property type="entry name" value="Chaperone J-domain"/>
    <property type="match status" value="1"/>
</dbReference>
<protein>
    <submittedName>
        <fullName evidence="2">Chaperone protein DnaJ</fullName>
    </submittedName>
</protein>
<dbReference type="AlphaFoldDB" id="K2GTK1"/>
<dbReference type="InterPro" id="IPR001623">
    <property type="entry name" value="DnaJ_domain"/>
</dbReference>
<dbReference type="PROSITE" id="PS00636">
    <property type="entry name" value="DNAJ_1"/>
    <property type="match status" value="1"/>
</dbReference>
<proteinExistence type="predicted"/>
<dbReference type="InterPro" id="IPR008971">
    <property type="entry name" value="HSP40/DnaJ_pept-bd"/>
</dbReference>
<dbReference type="Pfam" id="PF00226">
    <property type="entry name" value="DnaJ"/>
    <property type="match status" value="1"/>
</dbReference>
<dbReference type="GO" id="GO:0005737">
    <property type="term" value="C:cytoplasm"/>
    <property type="evidence" value="ECO:0007669"/>
    <property type="project" value="TreeGrafter"/>
</dbReference>
<dbReference type="InterPro" id="IPR018253">
    <property type="entry name" value="DnaJ_domain_CS"/>
</dbReference>
<dbReference type="SMART" id="SM00271">
    <property type="entry name" value="DnaJ"/>
    <property type="match status" value="1"/>
</dbReference>
<dbReference type="InterPro" id="IPR036869">
    <property type="entry name" value="J_dom_sf"/>
</dbReference>
<accession>K2GTK1</accession>
<dbReference type="GO" id="GO:0051082">
    <property type="term" value="F:unfolded protein binding"/>
    <property type="evidence" value="ECO:0007669"/>
    <property type="project" value="InterPro"/>
</dbReference>
<dbReference type="PANTHER" id="PTHR43096:SF48">
    <property type="entry name" value="CHAPERONE PROTEIN DNAJ"/>
    <property type="match status" value="1"/>
</dbReference>
<organism evidence="2">
    <name type="scientific">uncultured bacterium</name>
    <name type="common">gcode 4</name>
    <dbReference type="NCBI Taxonomy" id="1234023"/>
    <lineage>
        <taxon>Bacteria</taxon>
        <taxon>environmental samples</taxon>
    </lineage>
</organism>
<dbReference type="CDD" id="cd06257">
    <property type="entry name" value="DnaJ"/>
    <property type="match status" value="1"/>
</dbReference>
<dbReference type="PANTHER" id="PTHR43096">
    <property type="entry name" value="DNAJ HOMOLOG 1, MITOCHONDRIAL-RELATED"/>
    <property type="match status" value="1"/>
</dbReference>
<feature type="domain" description="J" evidence="1">
    <location>
        <begin position="5"/>
        <end position="70"/>
    </location>
</feature>
<gene>
    <name evidence="2" type="ORF">ACD_4C00207G0001</name>
</gene>
<dbReference type="Gene3D" id="1.10.287.110">
    <property type="entry name" value="DnaJ domain"/>
    <property type="match status" value="1"/>
</dbReference>
<comment type="caution">
    <text evidence="2">The sequence shown here is derived from an EMBL/GenBank/DDBJ whole genome shotgun (WGS) entry which is preliminary data.</text>
</comment>
<reference evidence="2" key="1">
    <citation type="journal article" date="2012" name="Science">
        <title>Fermentation, hydrogen, and sulfur metabolism in multiple uncultivated bacterial phyla.</title>
        <authorList>
            <person name="Wrighton K.C."/>
            <person name="Thomas B.C."/>
            <person name="Sharon I."/>
            <person name="Miller C.S."/>
            <person name="Castelle C.J."/>
            <person name="VerBerkmoes N.C."/>
            <person name="Wilkins M.J."/>
            <person name="Hettich R.L."/>
            <person name="Lipton M.S."/>
            <person name="Williams K.H."/>
            <person name="Long P.E."/>
            <person name="Banfield J.F."/>
        </authorList>
    </citation>
    <scope>NUCLEOTIDE SEQUENCE [LARGE SCALE GENOMIC DNA]</scope>
</reference>
<sequence length="225" mass="28011">MAKKDYYETLWINKNSTEAEIKKAYRKKAMEWHPDKHKWDKKAEEKFKEINEAYENLKDPKKRKQYDTFWQSWSGFSWWQHWFWWFEDIFSQFWQWTRRTQNSGFEFEDLFDVFGNTWRTSQQYHEQKPKTKKEDIPNVDVVKTYEVPIMDLILWTKLDIETVYSEHLKLKIPEWTKPGTKFKVAWKWRKIWAQTWDMFVIVDAKMPKDIPEDVKKLLESIKYRL</sequence>
<evidence type="ECO:0000259" key="1">
    <source>
        <dbReference type="PROSITE" id="PS50076"/>
    </source>
</evidence>
<evidence type="ECO:0000313" key="2">
    <source>
        <dbReference type="EMBL" id="EKE26650.1"/>
    </source>
</evidence>
<dbReference type="Gene3D" id="2.60.260.20">
    <property type="entry name" value="Urease metallochaperone UreE, N-terminal domain"/>
    <property type="match status" value="1"/>
</dbReference>
<dbReference type="PROSITE" id="PS50076">
    <property type="entry name" value="DNAJ_2"/>
    <property type="match status" value="1"/>
</dbReference>
<dbReference type="EMBL" id="AMFJ01000723">
    <property type="protein sequence ID" value="EKE26650.1"/>
    <property type="molecule type" value="Genomic_DNA"/>
</dbReference>